<reference evidence="1 2" key="1">
    <citation type="submission" date="2020-10" db="EMBL/GenBank/DDBJ databases">
        <title>Plant Genome Project.</title>
        <authorList>
            <person name="Zhang R.-G."/>
        </authorList>
    </citation>
    <scope>NUCLEOTIDE SEQUENCE [LARGE SCALE GENOMIC DNA]</scope>
    <source>
        <strain evidence="1">FAFU-HL-1</strain>
        <tissue evidence="1">Leaf</tissue>
    </source>
</reference>
<dbReference type="AlphaFoldDB" id="A0A835J8Z0"/>
<keyword evidence="2" id="KW-1185">Reference proteome</keyword>
<evidence type="ECO:0000313" key="2">
    <source>
        <dbReference type="Proteomes" id="UP000657918"/>
    </source>
</evidence>
<protein>
    <submittedName>
        <fullName evidence="1">Uncharacterized protein</fullName>
    </submittedName>
</protein>
<sequence length="103" mass="11280">MQLMTTLQSTGRSIPDSCLKGIEVALLCWLSELIDEKWLGFGSSAVGCICYSQSSSGEVHSRDNVDNNVQQSMKVIVGGMRNENSKLKAYPIILVTEVRRSLG</sequence>
<dbReference type="EMBL" id="JADGMS010000016">
    <property type="protein sequence ID" value="KAF9664991.1"/>
    <property type="molecule type" value="Genomic_DNA"/>
</dbReference>
<organism evidence="1 2">
    <name type="scientific">Salix dunnii</name>
    <dbReference type="NCBI Taxonomy" id="1413687"/>
    <lineage>
        <taxon>Eukaryota</taxon>
        <taxon>Viridiplantae</taxon>
        <taxon>Streptophyta</taxon>
        <taxon>Embryophyta</taxon>
        <taxon>Tracheophyta</taxon>
        <taxon>Spermatophyta</taxon>
        <taxon>Magnoliopsida</taxon>
        <taxon>eudicotyledons</taxon>
        <taxon>Gunneridae</taxon>
        <taxon>Pentapetalae</taxon>
        <taxon>rosids</taxon>
        <taxon>fabids</taxon>
        <taxon>Malpighiales</taxon>
        <taxon>Salicaceae</taxon>
        <taxon>Saliceae</taxon>
        <taxon>Salix</taxon>
    </lineage>
</organism>
<evidence type="ECO:0000313" key="1">
    <source>
        <dbReference type="EMBL" id="KAF9664991.1"/>
    </source>
</evidence>
<proteinExistence type="predicted"/>
<accession>A0A835J8Z0</accession>
<name>A0A835J8Z0_9ROSI</name>
<gene>
    <name evidence="1" type="ORF">SADUNF_Sadunf16G0075800</name>
</gene>
<comment type="caution">
    <text evidence="1">The sequence shown here is derived from an EMBL/GenBank/DDBJ whole genome shotgun (WGS) entry which is preliminary data.</text>
</comment>
<dbReference type="Proteomes" id="UP000657918">
    <property type="component" value="Chromosome 16"/>
</dbReference>